<dbReference type="RefSeq" id="WP_059755168.1">
    <property type="nucleotide sequence ID" value="NZ_LDUG01000021.1"/>
</dbReference>
<dbReference type="OrthoDB" id="9814654at2"/>
<gene>
    <name evidence="2" type="ORF">ABW22_09055</name>
</gene>
<protein>
    <recommendedName>
        <fullName evidence="1">DUF2007 domain-containing protein</fullName>
    </recommendedName>
</protein>
<dbReference type="Pfam" id="PF09413">
    <property type="entry name" value="DUF2007"/>
    <property type="match status" value="1"/>
</dbReference>
<evidence type="ECO:0000313" key="2">
    <source>
        <dbReference type="EMBL" id="KVW96160.1"/>
    </source>
</evidence>
<keyword evidence="3" id="KW-1185">Reference proteome</keyword>
<dbReference type="Proteomes" id="UP000064243">
    <property type="component" value="Unassembled WGS sequence"/>
</dbReference>
<feature type="domain" description="DUF2007" evidence="1">
    <location>
        <begin position="1"/>
        <end position="66"/>
    </location>
</feature>
<dbReference type="PATRIC" id="fig|36861.3.peg.1466"/>
<dbReference type="EMBL" id="LDUG01000021">
    <property type="protein sequence ID" value="KVW96160.1"/>
    <property type="molecule type" value="Genomic_DNA"/>
</dbReference>
<proteinExistence type="predicted"/>
<reference evidence="2 3" key="1">
    <citation type="journal article" date="2015" name="Appl. Environ. Microbiol.">
        <title>Aerobic and Anaerobic Thiosulfate Oxidation by a Cold-Adapted, Subglacial Chemoautotroph.</title>
        <authorList>
            <person name="Harrold Z.R."/>
            <person name="Skidmore M.L."/>
            <person name="Hamilton T.L."/>
            <person name="Desch L."/>
            <person name="Amada K."/>
            <person name="van Gelder W."/>
            <person name="Glover K."/>
            <person name="Roden E.E."/>
            <person name="Boyd E.S."/>
        </authorList>
    </citation>
    <scope>NUCLEOTIDE SEQUENCE [LARGE SCALE GENOMIC DNA]</scope>
    <source>
        <strain evidence="2 3">RG</strain>
    </source>
</reference>
<dbReference type="AlphaFoldDB" id="A0A106BPC4"/>
<evidence type="ECO:0000313" key="3">
    <source>
        <dbReference type="Proteomes" id="UP000064243"/>
    </source>
</evidence>
<sequence>MKRVFIAPSLLDAKLAVDALSSLGIVTHIFNVNAAGALGEVPFMQVQPEVWVDDDAQEARACEALAGLRDAPPRDEKTCAHCGEPNPGNFLSCWQCGRALPD</sequence>
<accession>A0A106BPC4</accession>
<name>A0A106BPC4_THIDE</name>
<dbReference type="InterPro" id="IPR018551">
    <property type="entry name" value="DUF2007"/>
</dbReference>
<organism evidence="2 3">
    <name type="scientific">Thiobacillus denitrificans</name>
    <dbReference type="NCBI Taxonomy" id="36861"/>
    <lineage>
        <taxon>Bacteria</taxon>
        <taxon>Pseudomonadati</taxon>
        <taxon>Pseudomonadota</taxon>
        <taxon>Betaproteobacteria</taxon>
        <taxon>Nitrosomonadales</taxon>
        <taxon>Thiobacillaceae</taxon>
        <taxon>Thiobacillus</taxon>
    </lineage>
</organism>
<evidence type="ECO:0000259" key="1">
    <source>
        <dbReference type="Pfam" id="PF09413"/>
    </source>
</evidence>
<comment type="caution">
    <text evidence="2">The sequence shown here is derived from an EMBL/GenBank/DDBJ whole genome shotgun (WGS) entry which is preliminary data.</text>
</comment>